<protein>
    <recommendedName>
        <fullName evidence="4">Secreted protein</fullName>
    </recommendedName>
</protein>
<feature type="region of interest" description="Disordered" evidence="1">
    <location>
        <begin position="45"/>
        <end position="111"/>
    </location>
</feature>
<evidence type="ECO:0000256" key="1">
    <source>
        <dbReference type="SAM" id="MobiDB-lite"/>
    </source>
</evidence>
<dbReference type="EMBL" id="AP018448">
    <property type="protein sequence ID" value="BBC31835.1"/>
    <property type="molecule type" value="Genomic_DNA"/>
</dbReference>
<keyword evidence="3" id="KW-1185">Reference proteome</keyword>
<reference evidence="2 3" key="2">
    <citation type="journal article" date="2023" name="ChemBioChem">
        <title>Acyltransferase Domain Exchange between Two Independent Type I Polyketide Synthases in the Same Producer Strain of Macrolide Antibiotics.</title>
        <authorList>
            <person name="Kudo F."/>
            <person name="Kishikawa K."/>
            <person name="Tsuboi K."/>
            <person name="Kido T."/>
            <person name="Usui T."/>
            <person name="Hashimoto J."/>
            <person name="Shin-Ya K."/>
            <person name="Miyanaga A."/>
            <person name="Eguchi T."/>
        </authorList>
    </citation>
    <scope>NUCLEOTIDE SEQUENCE [LARGE SCALE GENOMIC DNA]</scope>
    <source>
        <strain evidence="2 3">A-8890</strain>
    </source>
</reference>
<proteinExistence type="predicted"/>
<accession>A0ABM7F7I4</accession>
<organism evidence="2 3">
    <name type="scientific">Streptomyces graminofaciens</name>
    <dbReference type="NCBI Taxonomy" id="68212"/>
    <lineage>
        <taxon>Bacteria</taxon>
        <taxon>Bacillati</taxon>
        <taxon>Actinomycetota</taxon>
        <taxon>Actinomycetes</taxon>
        <taxon>Kitasatosporales</taxon>
        <taxon>Streptomycetaceae</taxon>
        <taxon>Streptomyces</taxon>
    </lineage>
</organism>
<feature type="compositionally biased region" description="Gly residues" evidence="1">
    <location>
        <begin position="74"/>
        <end position="84"/>
    </location>
</feature>
<evidence type="ECO:0000313" key="2">
    <source>
        <dbReference type="EMBL" id="BBC31835.1"/>
    </source>
</evidence>
<sequence>MSVLVMISVGASGWGLGTSAASRRMPSWARIMSFLPVLNGGVKQAGGRKKASHAAGEGFAAARSAPDTKVKQGRTGGSWGGEAGWGDPCRASGADGDTIAGPGVRPLAPTS</sequence>
<evidence type="ECO:0000313" key="3">
    <source>
        <dbReference type="Proteomes" id="UP001321542"/>
    </source>
</evidence>
<dbReference type="Proteomes" id="UP001321542">
    <property type="component" value="Chromosome"/>
</dbReference>
<evidence type="ECO:0008006" key="4">
    <source>
        <dbReference type="Google" id="ProtNLM"/>
    </source>
</evidence>
<feature type="compositionally biased region" description="Low complexity" evidence="1">
    <location>
        <begin position="53"/>
        <end position="65"/>
    </location>
</feature>
<name>A0ABM7F7I4_9ACTN</name>
<gene>
    <name evidence="2" type="ORF">SGFS_031290</name>
</gene>
<reference evidence="2 3" key="1">
    <citation type="journal article" date="2010" name="ChemBioChem">
        <title>Cloning and characterization of the biosynthetic gene cluster of 16-membered macrolide antibiotic FD-891: involvement of a dual functional cytochrome P450 monooxygenase catalyzing epoxidation and hydroxylation.</title>
        <authorList>
            <person name="Kudo F."/>
            <person name="Motegi A."/>
            <person name="Mizoue K."/>
            <person name="Eguchi T."/>
        </authorList>
    </citation>
    <scope>NUCLEOTIDE SEQUENCE [LARGE SCALE GENOMIC DNA]</scope>
    <source>
        <strain evidence="2 3">A-8890</strain>
    </source>
</reference>